<dbReference type="Pfam" id="PF04893">
    <property type="entry name" value="Yip1"/>
    <property type="match status" value="1"/>
</dbReference>
<evidence type="ECO:0000313" key="8">
    <source>
        <dbReference type="Proteomes" id="UP000215459"/>
    </source>
</evidence>
<evidence type="ECO:0000256" key="3">
    <source>
        <dbReference type="ARBA" id="ARBA00022989"/>
    </source>
</evidence>
<accession>A0A235B2D9</accession>
<keyword evidence="4 5" id="KW-0472">Membrane</keyword>
<feature type="domain" description="Yip1" evidence="6">
    <location>
        <begin position="9"/>
        <end position="165"/>
    </location>
</feature>
<keyword evidence="3 5" id="KW-1133">Transmembrane helix</keyword>
<evidence type="ECO:0000313" key="7">
    <source>
        <dbReference type="EMBL" id="OYD06067.1"/>
    </source>
</evidence>
<reference evidence="7 8" key="1">
    <citation type="submission" date="2017-07" db="EMBL/GenBank/DDBJ databases">
        <title>The genome sequence of Paludifilum halophilum highlights mechanisms for microbial adaptation to high salt environemnts.</title>
        <authorList>
            <person name="Belbahri L."/>
        </authorList>
    </citation>
    <scope>NUCLEOTIDE SEQUENCE [LARGE SCALE GENOMIC DNA]</scope>
    <source>
        <strain evidence="7 8">DSM 102817</strain>
    </source>
</reference>
<keyword evidence="2 5" id="KW-0812">Transmembrane</keyword>
<keyword evidence="8" id="KW-1185">Reference proteome</keyword>
<evidence type="ECO:0000256" key="5">
    <source>
        <dbReference type="SAM" id="Phobius"/>
    </source>
</evidence>
<evidence type="ECO:0000256" key="1">
    <source>
        <dbReference type="ARBA" id="ARBA00004141"/>
    </source>
</evidence>
<dbReference type="Proteomes" id="UP000215459">
    <property type="component" value="Unassembled WGS sequence"/>
</dbReference>
<comment type="caution">
    <text evidence="7">The sequence shown here is derived from an EMBL/GenBank/DDBJ whole genome shotgun (WGS) entry which is preliminary data.</text>
</comment>
<evidence type="ECO:0000256" key="2">
    <source>
        <dbReference type="ARBA" id="ARBA00022692"/>
    </source>
</evidence>
<name>A0A235B2D9_9BACL</name>
<dbReference type="OrthoDB" id="2987623at2"/>
<dbReference type="EMBL" id="NOWF01000036">
    <property type="protein sequence ID" value="OYD06067.1"/>
    <property type="molecule type" value="Genomic_DNA"/>
</dbReference>
<feature type="transmembrane region" description="Helical" evidence="5">
    <location>
        <begin position="31"/>
        <end position="55"/>
    </location>
</feature>
<evidence type="ECO:0000259" key="6">
    <source>
        <dbReference type="Pfam" id="PF04893"/>
    </source>
</evidence>
<sequence length="178" mass="20430">MLVPTWVSLFGISFTLDQISFSEYGDWYSLSYLLLISLPIGIAVGFAVWLLYGVLFWGVGKLFGGQATWQEMQGAVAWAMIPYIAKLILWYLRALFFQEETFTLYTPTIENSLLLLFLYFFFLVLDVLFTLWFYGILFKSVAEAHRFSFWKGAPVVLISIAVLWVALKYGANLVIMPL</sequence>
<evidence type="ECO:0000256" key="4">
    <source>
        <dbReference type="ARBA" id="ARBA00023136"/>
    </source>
</evidence>
<feature type="transmembrane region" description="Helical" evidence="5">
    <location>
        <begin position="75"/>
        <end position="93"/>
    </location>
</feature>
<organism evidence="7 8">
    <name type="scientific">Paludifilum halophilum</name>
    <dbReference type="NCBI Taxonomy" id="1642702"/>
    <lineage>
        <taxon>Bacteria</taxon>
        <taxon>Bacillati</taxon>
        <taxon>Bacillota</taxon>
        <taxon>Bacilli</taxon>
        <taxon>Bacillales</taxon>
        <taxon>Thermoactinomycetaceae</taxon>
        <taxon>Paludifilum</taxon>
    </lineage>
</organism>
<comment type="subcellular location">
    <subcellularLocation>
        <location evidence="1">Membrane</location>
        <topology evidence="1">Multi-pass membrane protein</topology>
    </subcellularLocation>
</comment>
<gene>
    <name evidence="7" type="ORF">CHM34_18290</name>
</gene>
<dbReference type="AlphaFoldDB" id="A0A235B2D9"/>
<dbReference type="GO" id="GO:0016020">
    <property type="term" value="C:membrane"/>
    <property type="evidence" value="ECO:0007669"/>
    <property type="project" value="UniProtKB-SubCell"/>
</dbReference>
<dbReference type="InterPro" id="IPR006977">
    <property type="entry name" value="Yip1_dom"/>
</dbReference>
<proteinExistence type="predicted"/>
<protein>
    <recommendedName>
        <fullName evidence="6">Yip1 domain-containing protein</fullName>
    </recommendedName>
</protein>
<feature type="transmembrane region" description="Helical" evidence="5">
    <location>
        <begin position="113"/>
        <end position="137"/>
    </location>
</feature>
<feature type="transmembrane region" description="Helical" evidence="5">
    <location>
        <begin position="149"/>
        <end position="167"/>
    </location>
</feature>